<sequence length="178" mass="19773">MNNISLSHTWAMRLWFLALCAVIIFFHLIPLETTPRRWAPPDLLIAFTLAWVLRRPDYVPALSIAAVLLMADLLFQRPPGLLALLVVLGCEFLKNRSGSLGETNFVVEWFNVCVVIAAITVLDRLILTMTLVDRAPLSLHLIQMVLTMAIYPLVALVTQSILGVRKLSPGNSDGLGTR</sequence>
<evidence type="ECO:0000313" key="3">
    <source>
        <dbReference type="Proteomes" id="UP001255416"/>
    </source>
</evidence>
<dbReference type="EMBL" id="JASMWN010000011">
    <property type="protein sequence ID" value="MDU9004990.1"/>
    <property type="molecule type" value="Genomic_DNA"/>
</dbReference>
<keyword evidence="3" id="KW-1185">Reference proteome</keyword>
<dbReference type="Proteomes" id="UP001255416">
    <property type="component" value="Unassembled WGS sequence"/>
</dbReference>
<name>A0ABU3VG79_9RHOB</name>
<keyword evidence="1" id="KW-0812">Transmembrane</keyword>
<proteinExistence type="predicted"/>
<keyword evidence="1" id="KW-1133">Transmembrane helix</keyword>
<feature type="transmembrane region" description="Helical" evidence="1">
    <location>
        <begin position="139"/>
        <end position="158"/>
    </location>
</feature>
<protein>
    <submittedName>
        <fullName evidence="2">Rod shape-determining protein MreD</fullName>
    </submittedName>
</protein>
<accession>A0ABU3VG79</accession>
<gene>
    <name evidence="2" type="ORF">QO231_14140</name>
</gene>
<evidence type="ECO:0000313" key="2">
    <source>
        <dbReference type="EMBL" id="MDU9004990.1"/>
    </source>
</evidence>
<organism evidence="2 3">
    <name type="scientific">Sedimentitalea todarodis</name>
    <dbReference type="NCBI Taxonomy" id="1631240"/>
    <lineage>
        <taxon>Bacteria</taxon>
        <taxon>Pseudomonadati</taxon>
        <taxon>Pseudomonadota</taxon>
        <taxon>Alphaproteobacteria</taxon>
        <taxon>Rhodobacterales</taxon>
        <taxon>Paracoccaceae</taxon>
        <taxon>Sedimentitalea</taxon>
    </lineage>
</organism>
<feature type="transmembrane region" description="Helical" evidence="1">
    <location>
        <begin position="12"/>
        <end position="31"/>
    </location>
</feature>
<feature type="transmembrane region" description="Helical" evidence="1">
    <location>
        <begin position="105"/>
        <end position="127"/>
    </location>
</feature>
<dbReference type="RefSeq" id="WP_316777527.1">
    <property type="nucleotide sequence ID" value="NZ_JASMWN010000011.1"/>
</dbReference>
<comment type="caution">
    <text evidence="2">The sequence shown here is derived from an EMBL/GenBank/DDBJ whole genome shotgun (WGS) entry which is preliminary data.</text>
</comment>
<evidence type="ECO:0000256" key="1">
    <source>
        <dbReference type="SAM" id="Phobius"/>
    </source>
</evidence>
<reference evidence="3" key="1">
    <citation type="submission" date="2023-05" db="EMBL/GenBank/DDBJ databases">
        <title>Sedimentitalea sp. nov. JM2-8.</title>
        <authorList>
            <person name="Huang J."/>
        </authorList>
    </citation>
    <scope>NUCLEOTIDE SEQUENCE [LARGE SCALE GENOMIC DNA]</scope>
    <source>
        <strain evidence="3">KHS03</strain>
    </source>
</reference>
<keyword evidence="1" id="KW-0472">Membrane</keyword>